<sequence>MLVSTFIRRLYNIELENTVVIFDEAHNIEQVCEDAASVVLTSATLAAAIESLRAVGEHVFSRSSEEVDKEGAEESGTFAYNMGQGLGRGKPKGFTGLNDLTESDMNKFSRNLFFAFFL</sequence>
<dbReference type="PANTHER" id="PTHR11472:SF34">
    <property type="entry name" value="REGULATOR OF TELOMERE ELONGATION HELICASE 1"/>
    <property type="match status" value="1"/>
</dbReference>
<dbReference type="GO" id="GO:0010569">
    <property type="term" value="P:regulation of double-strand break repair via homologous recombination"/>
    <property type="evidence" value="ECO:0007669"/>
    <property type="project" value="TreeGrafter"/>
</dbReference>
<proteinExistence type="predicted"/>
<reference evidence="2" key="1">
    <citation type="submission" date="2018-11" db="EMBL/GenBank/DDBJ databases">
        <authorList>
            <consortium name="Pathogen Informatics"/>
        </authorList>
    </citation>
    <scope>NUCLEOTIDE SEQUENCE</scope>
</reference>
<evidence type="ECO:0000259" key="1">
    <source>
        <dbReference type="Pfam" id="PF06733"/>
    </source>
</evidence>
<dbReference type="GO" id="GO:0090657">
    <property type="term" value="P:telomeric loop disassembly"/>
    <property type="evidence" value="ECO:0007669"/>
    <property type="project" value="TreeGrafter"/>
</dbReference>
<dbReference type="GO" id="GO:0045910">
    <property type="term" value="P:negative regulation of DNA recombination"/>
    <property type="evidence" value="ECO:0007669"/>
    <property type="project" value="TreeGrafter"/>
</dbReference>
<dbReference type="InterPro" id="IPR045028">
    <property type="entry name" value="DinG/Rad3-like"/>
</dbReference>
<dbReference type="GO" id="GO:0005634">
    <property type="term" value="C:nucleus"/>
    <property type="evidence" value="ECO:0007669"/>
    <property type="project" value="TreeGrafter"/>
</dbReference>
<comment type="caution">
    <text evidence="2">The sequence shown here is derived from an EMBL/GenBank/DDBJ whole genome shotgun (WGS) entry which is preliminary data.</text>
</comment>
<dbReference type="EMBL" id="CAAALY010096528">
    <property type="protein sequence ID" value="VEL28639.1"/>
    <property type="molecule type" value="Genomic_DNA"/>
</dbReference>
<protein>
    <recommendedName>
        <fullName evidence="1">RAD3-like helicase DEAD domain-containing protein</fullName>
    </recommendedName>
</protein>
<feature type="domain" description="RAD3-like helicase DEAD" evidence="1">
    <location>
        <begin position="2"/>
        <end position="45"/>
    </location>
</feature>
<evidence type="ECO:0000313" key="3">
    <source>
        <dbReference type="Proteomes" id="UP000784294"/>
    </source>
</evidence>
<name>A0A3S5C165_9PLAT</name>
<organism evidence="2 3">
    <name type="scientific">Protopolystoma xenopodis</name>
    <dbReference type="NCBI Taxonomy" id="117903"/>
    <lineage>
        <taxon>Eukaryota</taxon>
        <taxon>Metazoa</taxon>
        <taxon>Spiralia</taxon>
        <taxon>Lophotrochozoa</taxon>
        <taxon>Platyhelminthes</taxon>
        <taxon>Monogenea</taxon>
        <taxon>Polyopisthocotylea</taxon>
        <taxon>Polystomatidea</taxon>
        <taxon>Polystomatidae</taxon>
        <taxon>Protopolystoma</taxon>
    </lineage>
</organism>
<dbReference type="Gene3D" id="3.40.50.300">
    <property type="entry name" value="P-loop containing nucleotide triphosphate hydrolases"/>
    <property type="match status" value="1"/>
</dbReference>
<dbReference type="InterPro" id="IPR010614">
    <property type="entry name" value="RAD3-like_helicase_DEAD"/>
</dbReference>
<dbReference type="GO" id="GO:0005524">
    <property type="term" value="F:ATP binding"/>
    <property type="evidence" value="ECO:0007669"/>
    <property type="project" value="InterPro"/>
</dbReference>
<dbReference type="GO" id="GO:0003677">
    <property type="term" value="F:DNA binding"/>
    <property type="evidence" value="ECO:0007669"/>
    <property type="project" value="InterPro"/>
</dbReference>
<dbReference type="InterPro" id="IPR027417">
    <property type="entry name" value="P-loop_NTPase"/>
</dbReference>
<dbReference type="Pfam" id="PF06733">
    <property type="entry name" value="DEAD_2"/>
    <property type="match status" value="1"/>
</dbReference>
<dbReference type="Proteomes" id="UP000784294">
    <property type="component" value="Unassembled WGS sequence"/>
</dbReference>
<dbReference type="GO" id="GO:0070182">
    <property type="term" value="F:DNA polymerase binding"/>
    <property type="evidence" value="ECO:0007669"/>
    <property type="project" value="TreeGrafter"/>
</dbReference>
<dbReference type="GO" id="GO:1904430">
    <property type="term" value="P:negative regulation of t-circle formation"/>
    <property type="evidence" value="ECO:0007669"/>
    <property type="project" value="TreeGrafter"/>
</dbReference>
<gene>
    <name evidence="2" type="ORF">PXEA_LOCUS22079</name>
</gene>
<dbReference type="PANTHER" id="PTHR11472">
    <property type="entry name" value="DNA REPAIR DEAD HELICASE RAD3/XP-D SUBFAMILY MEMBER"/>
    <property type="match status" value="1"/>
</dbReference>
<dbReference type="AlphaFoldDB" id="A0A3S5C165"/>
<accession>A0A3S5C165</accession>
<keyword evidence="3" id="KW-1185">Reference proteome</keyword>
<dbReference type="GO" id="GO:0003678">
    <property type="term" value="F:DNA helicase activity"/>
    <property type="evidence" value="ECO:0007669"/>
    <property type="project" value="InterPro"/>
</dbReference>
<evidence type="ECO:0000313" key="2">
    <source>
        <dbReference type="EMBL" id="VEL28639.1"/>
    </source>
</evidence>
<dbReference type="OrthoDB" id="19182at2759"/>